<feature type="transmembrane region" description="Helical" evidence="8">
    <location>
        <begin position="162"/>
        <end position="185"/>
    </location>
</feature>
<feature type="transmembrane region" description="Helical" evidence="8">
    <location>
        <begin position="269"/>
        <end position="291"/>
    </location>
</feature>
<keyword evidence="4 8" id="KW-0812">Transmembrane</keyword>
<protein>
    <submittedName>
        <fullName evidence="10">Uncharacterized protein</fullName>
    </submittedName>
</protein>
<name>A0A8H7EML5_9FUNG</name>
<dbReference type="PANTHER" id="PTHR23514">
    <property type="entry name" value="BYPASS OF STOP CODON PROTEIN 6"/>
    <property type="match status" value="1"/>
</dbReference>
<comment type="subcellular location">
    <subcellularLocation>
        <location evidence="1">Endomembrane system</location>
        <topology evidence="1">Multi-pass membrane protein</topology>
    </subcellularLocation>
</comment>
<feature type="signal peptide" evidence="9">
    <location>
        <begin position="1"/>
        <end position="17"/>
    </location>
</feature>
<evidence type="ECO:0000256" key="6">
    <source>
        <dbReference type="ARBA" id="ARBA00023136"/>
    </source>
</evidence>
<reference evidence="10" key="1">
    <citation type="submission" date="2020-01" db="EMBL/GenBank/DDBJ databases">
        <title>Genome Sequencing of Three Apophysomyces-Like Fungal Strains Confirms a Novel Fungal Genus in the Mucoromycota with divergent Burkholderia-like Endosymbiotic Bacteria.</title>
        <authorList>
            <person name="Stajich J.E."/>
            <person name="Macias A.M."/>
            <person name="Carter-House D."/>
            <person name="Lovett B."/>
            <person name="Kasson L.R."/>
            <person name="Berry K."/>
            <person name="Grigoriev I."/>
            <person name="Chang Y."/>
            <person name="Spatafora J."/>
            <person name="Kasson M.T."/>
        </authorList>
    </citation>
    <scope>NUCLEOTIDE SEQUENCE</scope>
    <source>
        <strain evidence="10">NRRL A-21654</strain>
    </source>
</reference>
<gene>
    <name evidence="10" type="ORF">EC973_002896</name>
</gene>
<keyword evidence="5 8" id="KW-1133">Transmembrane helix</keyword>
<dbReference type="GO" id="GO:0016020">
    <property type="term" value="C:membrane"/>
    <property type="evidence" value="ECO:0007669"/>
    <property type="project" value="TreeGrafter"/>
</dbReference>
<dbReference type="SUPFAM" id="SSF103473">
    <property type="entry name" value="MFS general substrate transporter"/>
    <property type="match status" value="1"/>
</dbReference>
<dbReference type="AlphaFoldDB" id="A0A8H7EML5"/>
<evidence type="ECO:0000313" key="11">
    <source>
        <dbReference type="Proteomes" id="UP000605846"/>
    </source>
</evidence>
<evidence type="ECO:0000256" key="5">
    <source>
        <dbReference type="ARBA" id="ARBA00022989"/>
    </source>
</evidence>
<dbReference type="InterPro" id="IPR036259">
    <property type="entry name" value="MFS_trans_sf"/>
</dbReference>
<keyword evidence="3" id="KW-0813">Transport</keyword>
<dbReference type="PANTHER" id="PTHR23514:SF3">
    <property type="entry name" value="BYPASS OF STOP CODON PROTEIN 6"/>
    <property type="match status" value="1"/>
</dbReference>
<dbReference type="Pfam" id="PF07690">
    <property type="entry name" value="MFS_1"/>
    <property type="match status" value="1"/>
</dbReference>
<proteinExistence type="inferred from homology"/>
<evidence type="ECO:0000313" key="10">
    <source>
        <dbReference type="EMBL" id="KAF7722624.1"/>
    </source>
</evidence>
<keyword evidence="11" id="KW-1185">Reference proteome</keyword>
<feature type="chain" id="PRO_5034271140" evidence="9">
    <location>
        <begin position="18"/>
        <end position="358"/>
    </location>
</feature>
<keyword evidence="6 8" id="KW-0472">Membrane</keyword>
<sequence>MCCFIVFVGYGIGLVQASANVVCGEMNHGTMMLNFLHACYGLGALTGPLIASSLLESHKPWNYTYIVLCALAIFNSIVLPLFGFRHLKIKAEREEQEEKEAQQQEQEMEEENQAPPPHPTTMAAPLNRRTSMSTIIPEEEEPIKKPTKGSSNILAETLRYRVTYVGALFLLLYVGTEVTIGNWGYTFLITTRSSDTVAMARIMSGYWAGICAGRLVLGYVTSRFGMLIVVWLVPFVGANATALVVAGVALGPIFPTTVAVANKSVPSRLYATTVGFLAAFGSGGSALFPYITGVLIGSSGIGTMPPFCMAMAIAMVIAWFFIPNPSTPTALVMPRLARMWIHHLKREKKEEIIVLEEQ</sequence>
<dbReference type="InterPro" id="IPR011701">
    <property type="entry name" value="MFS"/>
</dbReference>
<dbReference type="OrthoDB" id="413079at2759"/>
<feature type="transmembrane region" description="Helical" evidence="8">
    <location>
        <begin position="303"/>
        <end position="322"/>
    </location>
</feature>
<feature type="region of interest" description="Disordered" evidence="7">
    <location>
        <begin position="95"/>
        <end position="127"/>
    </location>
</feature>
<feature type="transmembrane region" description="Helical" evidence="8">
    <location>
        <begin position="224"/>
        <end position="249"/>
    </location>
</feature>
<dbReference type="GO" id="GO:0022857">
    <property type="term" value="F:transmembrane transporter activity"/>
    <property type="evidence" value="ECO:0007669"/>
    <property type="project" value="InterPro"/>
</dbReference>
<dbReference type="EMBL" id="JABAYA010000185">
    <property type="protein sequence ID" value="KAF7722624.1"/>
    <property type="molecule type" value="Genomic_DNA"/>
</dbReference>
<dbReference type="InterPro" id="IPR051788">
    <property type="entry name" value="MFS_Transporter"/>
</dbReference>
<evidence type="ECO:0000256" key="8">
    <source>
        <dbReference type="SAM" id="Phobius"/>
    </source>
</evidence>
<evidence type="ECO:0000256" key="7">
    <source>
        <dbReference type="SAM" id="MobiDB-lite"/>
    </source>
</evidence>
<keyword evidence="9" id="KW-0732">Signal</keyword>
<evidence type="ECO:0000256" key="2">
    <source>
        <dbReference type="ARBA" id="ARBA00008335"/>
    </source>
</evidence>
<dbReference type="Gene3D" id="1.20.1250.20">
    <property type="entry name" value="MFS general substrate transporter like domains"/>
    <property type="match status" value="1"/>
</dbReference>
<evidence type="ECO:0000256" key="1">
    <source>
        <dbReference type="ARBA" id="ARBA00004127"/>
    </source>
</evidence>
<evidence type="ECO:0000256" key="9">
    <source>
        <dbReference type="SAM" id="SignalP"/>
    </source>
</evidence>
<comment type="caution">
    <text evidence="10">The sequence shown here is derived from an EMBL/GenBank/DDBJ whole genome shotgun (WGS) entry which is preliminary data.</text>
</comment>
<evidence type="ECO:0000256" key="3">
    <source>
        <dbReference type="ARBA" id="ARBA00022448"/>
    </source>
</evidence>
<dbReference type="Proteomes" id="UP000605846">
    <property type="component" value="Unassembled WGS sequence"/>
</dbReference>
<feature type="transmembrane region" description="Helical" evidence="8">
    <location>
        <begin position="63"/>
        <end position="84"/>
    </location>
</feature>
<dbReference type="GO" id="GO:0012505">
    <property type="term" value="C:endomembrane system"/>
    <property type="evidence" value="ECO:0007669"/>
    <property type="project" value="UniProtKB-SubCell"/>
</dbReference>
<accession>A0A8H7EML5</accession>
<evidence type="ECO:0000256" key="4">
    <source>
        <dbReference type="ARBA" id="ARBA00022692"/>
    </source>
</evidence>
<comment type="similarity">
    <text evidence="2">Belongs to the major facilitator superfamily.</text>
</comment>
<organism evidence="10 11">
    <name type="scientific">Apophysomyces ossiformis</name>
    <dbReference type="NCBI Taxonomy" id="679940"/>
    <lineage>
        <taxon>Eukaryota</taxon>
        <taxon>Fungi</taxon>
        <taxon>Fungi incertae sedis</taxon>
        <taxon>Mucoromycota</taxon>
        <taxon>Mucoromycotina</taxon>
        <taxon>Mucoromycetes</taxon>
        <taxon>Mucorales</taxon>
        <taxon>Mucorineae</taxon>
        <taxon>Mucoraceae</taxon>
        <taxon>Apophysomyces</taxon>
    </lineage>
</organism>
<feature type="transmembrane region" description="Helical" evidence="8">
    <location>
        <begin position="197"/>
        <end position="217"/>
    </location>
</feature>